<evidence type="ECO:0000313" key="1">
    <source>
        <dbReference type="EMBL" id="AAN55175.1"/>
    </source>
</evidence>
<reference evidence="1 2" key="2">
    <citation type="journal article" date="2005" name="Proteomics">
        <title>Global detection and characterization of hypothetical proteins in Shewanella oneidensis MR-1 using LC-MS based proteomics.</title>
        <authorList>
            <person name="Elias D.A."/>
            <person name="Monroe M.E."/>
            <person name="Marshall M.J."/>
            <person name="Romine M.F."/>
            <person name="Belieav A.S."/>
            <person name="Fredrickson J.K."/>
            <person name="Anderson G.A."/>
            <person name="Smith R.D."/>
            <person name="Lipton M.S."/>
        </authorList>
    </citation>
    <scope>NUCLEOTIDE SEQUENCE [LARGE SCALE GENOMIC DNA]</scope>
    <source>
        <strain evidence="2">ATCC 700550 / JCM 31522 / CIP 106686 / LMG 19005 / NCIMB 14063 / MR-1</strain>
    </source>
</reference>
<name>Q8EF59_SHEON</name>
<organism evidence="1 2">
    <name type="scientific">Shewanella oneidensis (strain ATCC 700550 / JCM 31522 / CIP 106686 / LMG 19005 / NCIMB 14063 / MR-1)</name>
    <dbReference type="NCBI Taxonomy" id="211586"/>
    <lineage>
        <taxon>Bacteria</taxon>
        <taxon>Pseudomonadati</taxon>
        <taxon>Pseudomonadota</taxon>
        <taxon>Gammaproteobacteria</taxon>
        <taxon>Alteromonadales</taxon>
        <taxon>Shewanellaceae</taxon>
        <taxon>Shewanella</taxon>
    </lineage>
</organism>
<reference evidence="1 2" key="1">
    <citation type="journal article" date="2002" name="Nat. Biotechnol.">
        <title>Genome sequence of the dissimilatory metal ion-reducing bacterium Shewanella oneidensis.</title>
        <authorList>
            <person name="Heidelberg J.F."/>
            <person name="Paulsen I.T."/>
            <person name="Nelson K.E."/>
            <person name="Gaidos E.J."/>
            <person name="Nelson W.C."/>
            <person name="Read T.D."/>
            <person name="Eisen J.A."/>
            <person name="Seshadri R."/>
            <person name="Ward N."/>
            <person name="Methe B."/>
            <person name="Clayton R.A."/>
            <person name="Meyer T."/>
            <person name="Tsapin A."/>
            <person name="Scott J."/>
            <person name="Beanan M."/>
            <person name="Brinkac L."/>
            <person name="Daugherty S."/>
            <person name="DeBoy R.T."/>
            <person name="Dodson R.J."/>
            <person name="Durkin A.S."/>
            <person name="Haft D.H."/>
            <person name="Kolonay J.F."/>
            <person name="Madupu R."/>
            <person name="Peterson J.D."/>
            <person name="Umayam L.A."/>
            <person name="White O."/>
            <person name="Wolf A.M."/>
            <person name="Vamathevan J."/>
            <person name="Weidman J."/>
            <person name="Impraim M."/>
            <person name="Lee K."/>
            <person name="Berry K."/>
            <person name="Lee C."/>
            <person name="Mueller J."/>
            <person name="Khouri H."/>
            <person name="Gill J."/>
            <person name="Utterback T.R."/>
            <person name="McDonald L.A."/>
            <person name="Feldblyum T.V."/>
            <person name="Smith H.O."/>
            <person name="Venter J.C."/>
            <person name="Nealson K.H."/>
            <person name="Fraser C.M."/>
        </authorList>
    </citation>
    <scope>NUCLEOTIDE SEQUENCE [LARGE SCALE GENOMIC DNA]</scope>
    <source>
        <strain evidence="2">ATCC 700550 / JCM 31522 / CIP 106686 / LMG 19005 / NCIMB 14063 / MR-1</strain>
    </source>
</reference>
<gene>
    <name evidence="1" type="ordered locus">SO_2128</name>
</gene>
<reference evidence="1 2" key="4">
    <citation type="journal article" date="2011" name="BMC Genomics">
        <title>Genome-wide protein localization prediction strategies for gram negative bacteria.</title>
        <authorList>
            <person name="Romine M.F."/>
        </authorList>
    </citation>
    <scope>NUCLEOTIDE SEQUENCE [LARGE SCALE GENOMIC DNA]</scope>
    <source>
        <strain evidence="2">ATCC 700550 / JCM 31522 / CIP 106686 / LMG 19005 / NCIMB 14063 / MR-1</strain>
    </source>
</reference>
<dbReference type="EMBL" id="AE014299">
    <property type="protein sequence ID" value="AAN55175.1"/>
    <property type="molecule type" value="Genomic_DNA"/>
</dbReference>
<accession>Q8EF59</accession>
<protein>
    <submittedName>
        <fullName evidence="1">Cytoplasmic protein</fullName>
    </submittedName>
</protein>
<reference evidence="1 2" key="3">
    <citation type="journal article" date="2008" name="Appl. Environ. Microbiol.">
        <title>Identification of mobile elements and pseudogenes in the Shewanella oneidensis MR-1 genome.</title>
        <authorList>
            <person name="Romine M.F."/>
            <person name="Carlson T.S."/>
            <person name="Norbeck A.D."/>
            <person name="McCue L.A."/>
            <person name="Lipton M.S."/>
        </authorList>
    </citation>
    <scope>NUCLEOTIDE SEQUENCE [LARGE SCALE GENOMIC DNA]</scope>
    <source>
        <strain evidence="2">ATCC 700550 / JCM 31522 / CIP 106686 / LMG 19005 / NCIMB 14063 / MR-1</strain>
    </source>
</reference>
<dbReference type="PaxDb" id="211586-SO_2128"/>
<dbReference type="KEGG" id="son:SO_2128"/>
<keyword evidence="2" id="KW-1185">Reference proteome</keyword>
<dbReference type="BioCyc" id="SONE211586:G1GMP-1958-MONOMER"/>
<dbReference type="Proteomes" id="UP000008186">
    <property type="component" value="Chromosome"/>
</dbReference>
<dbReference type="AlphaFoldDB" id="Q8EF59"/>
<proteinExistence type="predicted"/>
<dbReference type="HOGENOM" id="CLU_2702767_0_0_6"/>
<sequence length="73" mass="8068">MGGQVKKNRFQAVAQLLDKPAYAIALKLAKTLFYGKFMHFFSDEFTTISALGIGLCWGLETAGLRGFICEIYG</sequence>
<evidence type="ECO:0000313" key="2">
    <source>
        <dbReference type="Proteomes" id="UP000008186"/>
    </source>
</evidence>